<dbReference type="Proteomes" id="UP000298213">
    <property type="component" value="Unassembled WGS sequence"/>
</dbReference>
<evidence type="ECO:0000256" key="6">
    <source>
        <dbReference type="ARBA" id="ARBA00022840"/>
    </source>
</evidence>
<dbReference type="Gene3D" id="3.40.50.300">
    <property type="entry name" value="P-loop containing nucleotide triphosphate hydrolases"/>
    <property type="match status" value="1"/>
</dbReference>
<evidence type="ECO:0000313" key="13">
    <source>
        <dbReference type="Proteomes" id="UP000298213"/>
    </source>
</evidence>
<comment type="subcellular location">
    <subcellularLocation>
        <location evidence="1">Cell membrane</location>
        <topology evidence="1">Multi-pass membrane protein</topology>
    </subcellularLocation>
</comment>
<evidence type="ECO:0000256" key="3">
    <source>
        <dbReference type="ARBA" id="ARBA00022475"/>
    </source>
</evidence>
<dbReference type="FunFam" id="3.40.50.300:FF:000221">
    <property type="entry name" value="Multidrug ABC transporter ATP-binding protein"/>
    <property type="match status" value="1"/>
</dbReference>
<dbReference type="InterPro" id="IPR027417">
    <property type="entry name" value="P-loop_NTPase"/>
</dbReference>
<sequence>MVPRSGPLSKCAAPTQSACGLAIPFARSTLMMPQEQGCERPGSAGVVSALAALYRLLSPRRRRHLQLCFLVMFAGAAAELFTIGAVLPFLALISDPEGLGRIPHAPAVFAAFGWRSGSEAILPATLLLCGAAAVAAAIRLLLTWVSHAFVFSFGHELGVRIYSGLLRQPYLYHTQRNSSEGLAALEKVQYSVIGVLLPVIQGLVAAVLALCIMALLIALQPVIALLSAAAVGLLYTGVGAVTRGKLHHGSRLINDAQTERMRQVQEGLGGIRDILLDRSQPIFERSFAELDGRLRRSQLLVTYIATVPRVVIESAVIILVAVLALYMSRQSGGLPAAIPLLGAFALGAQRLLPLLQLVYVALTRTAGSVHTIHELARLARASTIDVPLDEPPLPATGAIELRGVSFTYPDSSRGAVTGVDLHIAAGERVGFIGETGSGKSTLLDLIMGLLEPTAGEILIDGAPLRDATRRRWQRQIAHVPQSIYLADTSFAANIAFGVSAEERDMARVRAAAEQAQIADFIEGLPGGYQASIGERGIRLSGGQRQRLGIARALYKQAAVLVLDEATSALDDATERAVMTALSKGTAGRTVLVVAHRLSTLANCDRLVRLVGGRIVAEGSYEELVAAPSTERGRA</sequence>
<dbReference type="Pfam" id="PF00005">
    <property type="entry name" value="ABC_tran"/>
    <property type="match status" value="1"/>
</dbReference>
<evidence type="ECO:0000256" key="5">
    <source>
        <dbReference type="ARBA" id="ARBA00022741"/>
    </source>
</evidence>
<proteinExistence type="predicted"/>
<evidence type="ECO:0000313" key="12">
    <source>
        <dbReference type="EMBL" id="TFI57197.1"/>
    </source>
</evidence>
<organism evidence="12 13">
    <name type="scientific">Sphingomonas parva</name>
    <dbReference type="NCBI Taxonomy" id="2555898"/>
    <lineage>
        <taxon>Bacteria</taxon>
        <taxon>Pseudomonadati</taxon>
        <taxon>Pseudomonadota</taxon>
        <taxon>Alphaproteobacteria</taxon>
        <taxon>Sphingomonadales</taxon>
        <taxon>Sphingomonadaceae</taxon>
        <taxon>Sphingomonas</taxon>
    </lineage>
</organism>
<dbReference type="InterPro" id="IPR017871">
    <property type="entry name" value="ABC_transporter-like_CS"/>
</dbReference>
<feature type="transmembrane region" description="Helical" evidence="9">
    <location>
        <begin position="195"/>
        <end position="217"/>
    </location>
</feature>
<keyword evidence="8 9" id="KW-0472">Membrane</keyword>
<gene>
    <name evidence="12" type="ORF">E2493_15910</name>
</gene>
<dbReference type="PANTHER" id="PTHR24221:SF654">
    <property type="entry name" value="ATP-BINDING CASSETTE SUB-FAMILY B MEMBER 6"/>
    <property type="match status" value="1"/>
</dbReference>
<keyword evidence="6 12" id="KW-0067">ATP-binding</keyword>
<reference evidence="12 13" key="1">
    <citation type="submission" date="2019-03" db="EMBL/GenBank/DDBJ databases">
        <title>Genome sequence of Sphingomonas sp. 17J27-24.</title>
        <authorList>
            <person name="Kim M."/>
            <person name="Maeng S."/>
            <person name="Sathiyaraj S."/>
        </authorList>
    </citation>
    <scope>NUCLEOTIDE SEQUENCE [LARGE SCALE GENOMIC DNA]</scope>
    <source>
        <strain evidence="12 13">17J27-24</strain>
    </source>
</reference>
<evidence type="ECO:0000256" key="8">
    <source>
        <dbReference type="ARBA" id="ARBA00023136"/>
    </source>
</evidence>
<dbReference type="SUPFAM" id="SSF52540">
    <property type="entry name" value="P-loop containing nucleoside triphosphate hydrolases"/>
    <property type="match status" value="1"/>
</dbReference>
<accession>A0A4Y8ZP26</accession>
<keyword evidence="3" id="KW-1003">Cell membrane</keyword>
<evidence type="ECO:0000256" key="9">
    <source>
        <dbReference type="SAM" id="Phobius"/>
    </source>
</evidence>
<feature type="transmembrane region" description="Helical" evidence="9">
    <location>
        <begin position="120"/>
        <end position="142"/>
    </location>
</feature>
<protein>
    <submittedName>
        <fullName evidence="12">ABC transporter ATP-binding protein</fullName>
    </submittedName>
</protein>
<dbReference type="InterPro" id="IPR011527">
    <property type="entry name" value="ABC1_TM_dom"/>
</dbReference>
<name>A0A4Y8ZP26_9SPHN</name>
<dbReference type="GO" id="GO:0005524">
    <property type="term" value="F:ATP binding"/>
    <property type="evidence" value="ECO:0007669"/>
    <property type="project" value="UniProtKB-KW"/>
</dbReference>
<keyword evidence="7 9" id="KW-1133">Transmembrane helix</keyword>
<dbReference type="Pfam" id="PF00664">
    <property type="entry name" value="ABC_membrane"/>
    <property type="match status" value="1"/>
</dbReference>
<evidence type="ECO:0000256" key="2">
    <source>
        <dbReference type="ARBA" id="ARBA00022448"/>
    </source>
</evidence>
<dbReference type="PROSITE" id="PS00211">
    <property type="entry name" value="ABC_TRANSPORTER_1"/>
    <property type="match status" value="1"/>
</dbReference>
<dbReference type="OrthoDB" id="5288711at2"/>
<keyword evidence="13" id="KW-1185">Reference proteome</keyword>
<keyword evidence="2" id="KW-0813">Transport</keyword>
<dbReference type="GO" id="GO:0005886">
    <property type="term" value="C:plasma membrane"/>
    <property type="evidence" value="ECO:0007669"/>
    <property type="project" value="UniProtKB-SubCell"/>
</dbReference>
<dbReference type="PROSITE" id="PS50929">
    <property type="entry name" value="ABC_TM1F"/>
    <property type="match status" value="1"/>
</dbReference>
<keyword evidence="4 9" id="KW-0812">Transmembrane</keyword>
<feature type="domain" description="ABC transmembrane type-1" evidence="11">
    <location>
        <begin position="67"/>
        <end position="356"/>
    </location>
</feature>
<dbReference type="PANTHER" id="PTHR24221">
    <property type="entry name" value="ATP-BINDING CASSETTE SUB-FAMILY B"/>
    <property type="match status" value="1"/>
</dbReference>
<comment type="caution">
    <text evidence="12">The sequence shown here is derived from an EMBL/GenBank/DDBJ whole genome shotgun (WGS) entry which is preliminary data.</text>
</comment>
<dbReference type="GO" id="GO:0140359">
    <property type="term" value="F:ABC-type transporter activity"/>
    <property type="evidence" value="ECO:0007669"/>
    <property type="project" value="InterPro"/>
</dbReference>
<feature type="transmembrane region" description="Helical" evidence="9">
    <location>
        <begin position="69"/>
        <end position="93"/>
    </location>
</feature>
<dbReference type="PROSITE" id="PS50893">
    <property type="entry name" value="ABC_TRANSPORTER_2"/>
    <property type="match status" value="1"/>
</dbReference>
<dbReference type="InterPro" id="IPR003439">
    <property type="entry name" value="ABC_transporter-like_ATP-bd"/>
</dbReference>
<evidence type="ECO:0000256" key="4">
    <source>
        <dbReference type="ARBA" id="ARBA00022692"/>
    </source>
</evidence>
<feature type="domain" description="ABC transporter" evidence="10">
    <location>
        <begin position="399"/>
        <end position="634"/>
    </location>
</feature>
<keyword evidence="5" id="KW-0547">Nucleotide-binding</keyword>
<evidence type="ECO:0000256" key="1">
    <source>
        <dbReference type="ARBA" id="ARBA00004651"/>
    </source>
</evidence>
<dbReference type="GO" id="GO:0016887">
    <property type="term" value="F:ATP hydrolysis activity"/>
    <property type="evidence" value="ECO:0007669"/>
    <property type="project" value="InterPro"/>
</dbReference>
<dbReference type="InterPro" id="IPR003593">
    <property type="entry name" value="AAA+_ATPase"/>
</dbReference>
<dbReference type="InterPro" id="IPR036640">
    <property type="entry name" value="ABC1_TM_sf"/>
</dbReference>
<evidence type="ECO:0000259" key="10">
    <source>
        <dbReference type="PROSITE" id="PS50893"/>
    </source>
</evidence>
<evidence type="ECO:0000256" key="7">
    <source>
        <dbReference type="ARBA" id="ARBA00022989"/>
    </source>
</evidence>
<feature type="transmembrane region" description="Helical" evidence="9">
    <location>
        <begin position="223"/>
        <end position="242"/>
    </location>
</feature>
<dbReference type="AlphaFoldDB" id="A0A4Y8ZP26"/>
<feature type="transmembrane region" description="Helical" evidence="9">
    <location>
        <begin position="300"/>
        <end position="326"/>
    </location>
</feature>
<dbReference type="InterPro" id="IPR039421">
    <property type="entry name" value="Type_1_exporter"/>
</dbReference>
<dbReference type="Gene3D" id="1.20.1560.10">
    <property type="entry name" value="ABC transporter type 1, transmembrane domain"/>
    <property type="match status" value="1"/>
</dbReference>
<evidence type="ECO:0000259" key="11">
    <source>
        <dbReference type="PROSITE" id="PS50929"/>
    </source>
</evidence>
<dbReference type="EMBL" id="SPDV01000035">
    <property type="protein sequence ID" value="TFI57197.1"/>
    <property type="molecule type" value="Genomic_DNA"/>
</dbReference>
<dbReference type="SUPFAM" id="SSF90123">
    <property type="entry name" value="ABC transporter transmembrane region"/>
    <property type="match status" value="1"/>
</dbReference>
<dbReference type="SMART" id="SM00382">
    <property type="entry name" value="AAA"/>
    <property type="match status" value="1"/>
</dbReference>